<sequence>MSFAQLAKRQVEVVPLELNHLVGKASFGKLKADEWRNLFTLQLPLILPAYWNDADPASQSLIHKFADLVSLVNLALKRSMNFQRVDDCHHIHSYIKSSLIIFPESKLVPNHHMAFHLADCLQKFGP</sequence>
<comment type="caution">
    <text evidence="1">The sequence shown here is derived from an EMBL/GenBank/DDBJ whole genome shotgun (WGS) entry which is preliminary data.</text>
</comment>
<evidence type="ECO:0000313" key="2">
    <source>
        <dbReference type="Proteomes" id="UP000037035"/>
    </source>
</evidence>
<keyword evidence="2" id="KW-1185">Reference proteome</keyword>
<accession>A0A0L6UZN8</accession>
<dbReference type="OrthoDB" id="2506973at2759"/>
<evidence type="ECO:0000313" key="1">
    <source>
        <dbReference type="EMBL" id="KNZ53993.1"/>
    </source>
</evidence>
<dbReference type="Proteomes" id="UP000037035">
    <property type="component" value="Unassembled WGS sequence"/>
</dbReference>
<dbReference type="AlphaFoldDB" id="A0A0L6UZN8"/>
<dbReference type="EMBL" id="LAVV01008036">
    <property type="protein sequence ID" value="KNZ53993.1"/>
    <property type="molecule type" value="Genomic_DNA"/>
</dbReference>
<name>A0A0L6UZN8_9BASI</name>
<dbReference type="VEuPathDB" id="FungiDB:VP01_3080g1"/>
<proteinExistence type="predicted"/>
<reference evidence="1 2" key="1">
    <citation type="submission" date="2015-08" db="EMBL/GenBank/DDBJ databases">
        <title>Next Generation Sequencing and Analysis of the Genome of Puccinia sorghi L Schw, the Causal Agent of Maize Common Rust.</title>
        <authorList>
            <person name="Rochi L."/>
            <person name="Burguener G."/>
            <person name="Darino M."/>
            <person name="Turjanski A."/>
            <person name="Kreff E."/>
            <person name="Dieguez M.J."/>
            <person name="Sacco F."/>
        </authorList>
    </citation>
    <scope>NUCLEOTIDE SEQUENCE [LARGE SCALE GENOMIC DNA]</scope>
    <source>
        <strain evidence="1 2">RO10H11247</strain>
    </source>
</reference>
<organism evidence="1 2">
    <name type="scientific">Puccinia sorghi</name>
    <dbReference type="NCBI Taxonomy" id="27349"/>
    <lineage>
        <taxon>Eukaryota</taxon>
        <taxon>Fungi</taxon>
        <taxon>Dikarya</taxon>
        <taxon>Basidiomycota</taxon>
        <taxon>Pucciniomycotina</taxon>
        <taxon>Pucciniomycetes</taxon>
        <taxon>Pucciniales</taxon>
        <taxon>Pucciniaceae</taxon>
        <taxon>Puccinia</taxon>
    </lineage>
</organism>
<gene>
    <name evidence="1" type="ORF">VP01_3080g1</name>
</gene>
<protein>
    <submittedName>
        <fullName evidence="1">Uncharacterized protein</fullName>
    </submittedName>
</protein>